<feature type="compositionally biased region" description="Basic and acidic residues" evidence="1">
    <location>
        <begin position="143"/>
        <end position="162"/>
    </location>
</feature>
<reference evidence="2 3" key="1">
    <citation type="journal article" date="2020" name="ISME J.">
        <title>Uncovering the hidden diversity of litter-decomposition mechanisms in mushroom-forming fungi.</title>
        <authorList>
            <person name="Floudas D."/>
            <person name="Bentzer J."/>
            <person name="Ahren D."/>
            <person name="Johansson T."/>
            <person name="Persson P."/>
            <person name="Tunlid A."/>
        </authorList>
    </citation>
    <scope>NUCLEOTIDE SEQUENCE [LARGE SCALE GENOMIC DNA]</scope>
    <source>
        <strain evidence="2 3">CBS 146.42</strain>
    </source>
</reference>
<dbReference type="OrthoDB" id="3068957at2759"/>
<dbReference type="Proteomes" id="UP000559027">
    <property type="component" value="Unassembled WGS sequence"/>
</dbReference>
<protein>
    <submittedName>
        <fullName evidence="2">Uncharacterized protein</fullName>
    </submittedName>
</protein>
<evidence type="ECO:0000313" key="2">
    <source>
        <dbReference type="EMBL" id="KAF5362139.1"/>
    </source>
</evidence>
<evidence type="ECO:0000256" key="1">
    <source>
        <dbReference type="SAM" id="MobiDB-lite"/>
    </source>
</evidence>
<dbReference type="EMBL" id="JAACJO010000002">
    <property type="protein sequence ID" value="KAF5362139.1"/>
    <property type="molecule type" value="Genomic_DNA"/>
</dbReference>
<accession>A0A8H5LM37</accession>
<proteinExistence type="predicted"/>
<dbReference type="AlphaFoldDB" id="A0A8H5LM37"/>
<sequence length="274" mass="30595">MRHTLVSLCTQSIWERCLDFVSCAYPSSVTDHPKNANKEDEGPYQRPCFTGKDPILLAHAIDQDESFLGRHGEISATWKMYEEIRESGFKHEEVSPQTVWENAHGLGHYCKDSMLQKSEVKAIARKFDESETSRIDTTQYDEGTNKSEEKKKRVLEKGEEDRAGGEAIRRLAVINVERKRARLENDATATTACEHRRLLIQCNADFAIIPDIAYNDFNGIPADAPTPASQESVATPVAPQGSQSPTPLVLQHPKTTSRDPRGVADSLAGCWARI</sequence>
<gene>
    <name evidence="2" type="ORF">D9756_002263</name>
</gene>
<evidence type="ECO:0000313" key="3">
    <source>
        <dbReference type="Proteomes" id="UP000559027"/>
    </source>
</evidence>
<feature type="region of interest" description="Disordered" evidence="1">
    <location>
        <begin position="223"/>
        <end position="263"/>
    </location>
</feature>
<feature type="region of interest" description="Disordered" evidence="1">
    <location>
        <begin position="134"/>
        <end position="162"/>
    </location>
</feature>
<comment type="caution">
    <text evidence="2">The sequence shown here is derived from an EMBL/GenBank/DDBJ whole genome shotgun (WGS) entry which is preliminary data.</text>
</comment>
<organism evidence="2 3">
    <name type="scientific">Leucocoprinus leucothites</name>
    <dbReference type="NCBI Taxonomy" id="201217"/>
    <lineage>
        <taxon>Eukaryota</taxon>
        <taxon>Fungi</taxon>
        <taxon>Dikarya</taxon>
        <taxon>Basidiomycota</taxon>
        <taxon>Agaricomycotina</taxon>
        <taxon>Agaricomycetes</taxon>
        <taxon>Agaricomycetidae</taxon>
        <taxon>Agaricales</taxon>
        <taxon>Agaricineae</taxon>
        <taxon>Agaricaceae</taxon>
        <taxon>Leucocoprinus</taxon>
    </lineage>
</organism>
<keyword evidence="3" id="KW-1185">Reference proteome</keyword>
<name>A0A8H5LM37_9AGAR</name>